<dbReference type="InterPro" id="IPR014347">
    <property type="entry name" value="Tautomerase/MIF_sf"/>
</dbReference>
<dbReference type="PANTHER" id="PTHR38460:SF1">
    <property type="entry name" value="TAUTOMERASE YOLI-RELATED"/>
    <property type="match status" value="1"/>
</dbReference>
<keyword evidence="2" id="KW-1185">Reference proteome</keyword>
<proteinExistence type="predicted"/>
<dbReference type="EMBL" id="JBGGTQ010000002">
    <property type="protein sequence ID" value="MEZ0491551.1"/>
    <property type="molecule type" value="Genomic_DNA"/>
</dbReference>
<gene>
    <name evidence="1" type="ORF">AB2L28_04800</name>
</gene>
<evidence type="ECO:0000313" key="2">
    <source>
        <dbReference type="Proteomes" id="UP001566476"/>
    </source>
</evidence>
<dbReference type="Proteomes" id="UP001566476">
    <property type="component" value="Unassembled WGS sequence"/>
</dbReference>
<dbReference type="Pfam" id="PF14552">
    <property type="entry name" value="Tautomerase_2"/>
    <property type="match status" value="1"/>
</dbReference>
<reference evidence="1 2" key="1">
    <citation type="submission" date="2024-07" db="EMBL/GenBank/DDBJ databases">
        <authorList>
            <person name="Thanompreechachai J."/>
            <person name="Duangmal K."/>
        </authorList>
    </citation>
    <scope>NUCLEOTIDE SEQUENCE [LARGE SCALE GENOMIC DNA]</scope>
    <source>
        <strain evidence="1 2">TBRC 1896</strain>
    </source>
</reference>
<dbReference type="SUPFAM" id="SSF55331">
    <property type="entry name" value="Tautomerase/MIF"/>
    <property type="match status" value="1"/>
</dbReference>
<comment type="caution">
    <text evidence="1">The sequence shown here is derived from an EMBL/GenBank/DDBJ whole genome shotgun (WGS) entry which is preliminary data.</text>
</comment>
<protein>
    <submittedName>
        <fullName evidence="1">Tautomerase family protein</fullName>
    </submittedName>
</protein>
<organism evidence="1 2">
    <name type="scientific">Kineococcus mangrovi</name>
    <dbReference type="NCBI Taxonomy" id="1660183"/>
    <lineage>
        <taxon>Bacteria</taxon>
        <taxon>Bacillati</taxon>
        <taxon>Actinomycetota</taxon>
        <taxon>Actinomycetes</taxon>
        <taxon>Kineosporiales</taxon>
        <taxon>Kineosporiaceae</taxon>
        <taxon>Kineococcus</taxon>
    </lineage>
</organism>
<dbReference type="InterPro" id="IPR037479">
    <property type="entry name" value="Tauto_MSAD"/>
</dbReference>
<name>A0ABV4HYQ0_9ACTN</name>
<sequence>MAQFKVYGRADVLRPARAGLSDLLHRAAVEVLGLPEAKRFHRFFPMDPEDFPTPEGRTHRYTVVEVVMFPGRSVATKKAFLRRLFADAQAQLDLDPVDLEVVVLEPPRHDWGIRGLPGDELDLTYRVDV</sequence>
<dbReference type="RefSeq" id="WP_370717591.1">
    <property type="nucleotide sequence ID" value="NZ_JBGGTQ010000002.1"/>
</dbReference>
<evidence type="ECO:0000313" key="1">
    <source>
        <dbReference type="EMBL" id="MEZ0491551.1"/>
    </source>
</evidence>
<accession>A0ABV4HYQ0</accession>
<dbReference type="Gene3D" id="3.30.429.10">
    <property type="entry name" value="Macrophage Migration Inhibitory Factor"/>
    <property type="match status" value="1"/>
</dbReference>
<dbReference type="PANTHER" id="PTHR38460">
    <property type="entry name" value="TAUTOMERASE YOLI-RELATED"/>
    <property type="match status" value="1"/>
</dbReference>